<organism evidence="2 3">
    <name type="scientific">Clunio marinus</name>
    <dbReference type="NCBI Taxonomy" id="568069"/>
    <lineage>
        <taxon>Eukaryota</taxon>
        <taxon>Metazoa</taxon>
        <taxon>Ecdysozoa</taxon>
        <taxon>Arthropoda</taxon>
        <taxon>Hexapoda</taxon>
        <taxon>Insecta</taxon>
        <taxon>Pterygota</taxon>
        <taxon>Neoptera</taxon>
        <taxon>Endopterygota</taxon>
        <taxon>Diptera</taxon>
        <taxon>Nematocera</taxon>
        <taxon>Chironomoidea</taxon>
        <taxon>Chironomidae</taxon>
        <taxon>Clunio</taxon>
    </lineage>
</organism>
<dbReference type="OrthoDB" id="7372973at2759"/>
<evidence type="ECO:0000313" key="3">
    <source>
        <dbReference type="Proteomes" id="UP000183832"/>
    </source>
</evidence>
<evidence type="ECO:0000256" key="1">
    <source>
        <dbReference type="SAM" id="Phobius"/>
    </source>
</evidence>
<feature type="transmembrane region" description="Helical" evidence="1">
    <location>
        <begin position="21"/>
        <end position="44"/>
    </location>
</feature>
<feature type="transmembrane region" description="Helical" evidence="1">
    <location>
        <begin position="130"/>
        <end position="151"/>
    </location>
</feature>
<protein>
    <submittedName>
        <fullName evidence="2">CLUMA_CG019461, isoform A</fullName>
    </submittedName>
</protein>
<dbReference type="EMBL" id="CVRI01000067">
    <property type="protein sequence ID" value="CRL06838.1"/>
    <property type="molecule type" value="Genomic_DNA"/>
</dbReference>
<feature type="transmembrane region" description="Helical" evidence="1">
    <location>
        <begin position="65"/>
        <end position="92"/>
    </location>
</feature>
<keyword evidence="1" id="KW-0812">Transmembrane</keyword>
<dbReference type="AlphaFoldDB" id="A0A1J1J5U0"/>
<accession>A0A1J1J5U0</accession>
<name>A0A1J1J5U0_9DIPT</name>
<keyword evidence="1" id="KW-0472">Membrane</keyword>
<keyword evidence="1" id="KW-1133">Transmembrane helix</keyword>
<feature type="transmembrane region" description="Helical" evidence="1">
    <location>
        <begin position="104"/>
        <end position="123"/>
    </location>
</feature>
<gene>
    <name evidence="2" type="ORF">CLUMA_CG019461</name>
</gene>
<sequence>MFTVDRCCCCALETGGLILGWFYGILYLIGTVVSPLGFVGIFLVNCKELREAIEKDVGSFDYSCGAIKGVVAVFTLITLAICIGCLYCSYLLVTGVKKRDASRVKPMMVLMAIASICAFLGLLNFRKETALSSIFGGVLYGYFFVVLFSLAEMFRSERERGFNSQYHAPGAKV</sequence>
<keyword evidence="3" id="KW-1185">Reference proteome</keyword>
<proteinExistence type="predicted"/>
<dbReference type="Proteomes" id="UP000183832">
    <property type="component" value="Unassembled WGS sequence"/>
</dbReference>
<reference evidence="2 3" key="1">
    <citation type="submission" date="2015-04" db="EMBL/GenBank/DDBJ databases">
        <authorList>
            <person name="Syromyatnikov M.Y."/>
            <person name="Popov V.N."/>
        </authorList>
    </citation>
    <scope>NUCLEOTIDE SEQUENCE [LARGE SCALE GENOMIC DNA]</scope>
</reference>
<evidence type="ECO:0000313" key="2">
    <source>
        <dbReference type="EMBL" id="CRL06838.1"/>
    </source>
</evidence>